<dbReference type="SUPFAM" id="SSF48371">
    <property type="entry name" value="ARM repeat"/>
    <property type="match status" value="1"/>
</dbReference>
<protein>
    <submittedName>
        <fullName evidence="1">DNA alkylation repair enzyme</fullName>
    </submittedName>
</protein>
<dbReference type="AlphaFoldDB" id="A0A3B0RJQ3"/>
<reference evidence="1" key="1">
    <citation type="submission" date="2018-06" db="EMBL/GenBank/DDBJ databases">
        <authorList>
            <person name="Zhirakovskaya E."/>
        </authorList>
    </citation>
    <scope>NUCLEOTIDE SEQUENCE</scope>
</reference>
<dbReference type="InterPro" id="IPR021133">
    <property type="entry name" value="HEAT_type_2"/>
</dbReference>
<dbReference type="InterPro" id="IPR016024">
    <property type="entry name" value="ARM-type_fold"/>
</dbReference>
<name>A0A3B0RJQ3_9ZZZZ</name>
<sequence length="374" mass="42991">MEPFKNVFSPELVACMATHLQQKLPAFDRDAFETPILEQLETLELKQRAQLIADHWHQCLPTDPKQRAEILLDVLHPDELDHANQPSDAQGICGWGVFPLTMVVGQHGTQDFVRSMDVLRQMTKRFSSEFGIRYFLLADQKQALHIMQSWLNERNYHVRRLISEGSRPRLPWAMQLPALIADPAPILPLLSHLRDDEHEYVRRSVANSLNDIAKDHPDLMGKLANDWMKGANKPRQKLVRHACRTLIKQGHVATLQAFGIFAPKIKLNKLCVQPAIVQFGEKLEFSCQIQSICDKPQDLIVDYILHFKKANGKLAAKVFKCSKFTLQAKQTRTLQRQHAIRPISTRRYYQGKQALSLRINGKDFGYQEFDLSMD</sequence>
<organism evidence="1">
    <name type="scientific">hydrothermal vent metagenome</name>
    <dbReference type="NCBI Taxonomy" id="652676"/>
    <lineage>
        <taxon>unclassified sequences</taxon>
        <taxon>metagenomes</taxon>
        <taxon>ecological metagenomes</taxon>
    </lineage>
</organism>
<dbReference type="Gene3D" id="1.25.40.290">
    <property type="entry name" value="ARM repeat domains"/>
    <property type="match status" value="1"/>
</dbReference>
<proteinExistence type="predicted"/>
<dbReference type="PROSITE" id="PS50077">
    <property type="entry name" value="HEAT_REPEAT"/>
    <property type="match status" value="1"/>
</dbReference>
<gene>
    <name evidence="1" type="ORF">MNBD_ALPHA06-1705</name>
</gene>
<accession>A0A3B0RJQ3</accession>
<dbReference type="EMBL" id="UOEE01000066">
    <property type="protein sequence ID" value="VAV88478.1"/>
    <property type="molecule type" value="Genomic_DNA"/>
</dbReference>
<evidence type="ECO:0000313" key="1">
    <source>
        <dbReference type="EMBL" id="VAV88478.1"/>
    </source>
</evidence>